<dbReference type="SMART" id="SM00089">
    <property type="entry name" value="PKD"/>
    <property type="match status" value="1"/>
</dbReference>
<dbReference type="SUPFAM" id="SSF49299">
    <property type="entry name" value="PKD domain"/>
    <property type="match status" value="1"/>
</dbReference>
<name>A0A545T308_9GAMM</name>
<dbReference type="InterPro" id="IPR024079">
    <property type="entry name" value="MetalloPept_cat_dom_sf"/>
</dbReference>
<dbReference type="Gene3D" id="3.40.390.10">
    <property type="entry name" value="Collagenase (Catalytic Domain)"/>
    <property type="match status" value="1"/>
</dbReference>
<dbReference type="OrthoDB" id="338827at2"/>
<protein>
    <recommendedName>
        <fullName evidence="1">PKD domain-containing protein</fullName>
    </recommendedName>
</protein>
<dbReference type="RefSeq" id="WP_142944006.1">
    <property type="nucleotide sequence ID" value="NZ_VIKR01000006.1"/>
</dbReference>
<gene>
    <name evidence="2" type="ORF">FLL45_20880</name>
</gene>
<sequence length="477" mass="52456">MYEYHYASTSNNAVPLITLFAELQLELANINLNLEAVGANFRFKSVTHEGQRPAMSIVPNSMTCVTTLNQGCTRSMSIDLEEMRTNDDVQSIKALNNADIVVLLRTEPDSVATGKAYTLTRNTPNARYYAYASALFSEFYYSLYSYQVNLGDHVAHELGHLLGADHSEYHPTSPGQCPACGNVGLRLNSAGEKEAYWSIMASREEWEAKYPNAQDEAWISWALFSSLINNHETNYDVDVYPIGDSQHNNIAEMNLNSLAASKWVTTDEVPTPPVPVLEITNSPSYTVGSTFNFSGGKSYDPNGDAIQFSWYVFENGTQVHNSFGTNYFQYTFQKAAAYTVRLTVSDSTGLSASQEVSFNISPAVPTMSSTSNSSSFFLNWTDSPGATSYKLWRKIGTGNWELWKNVPGTAEIIYRNLMVDNIEHTYFVQACLGSVCSNSSNYVTIIDVPSSGGGGGGGGDPIDPPDCPPRFPNCEIN</sequence>
<dbReference type="GO" id="GO:0008237">
    <property type="term" value="F:metallopeptidase activity"/>
    <property type="evidence" value="ECO:0007669"/>
    <property type="project" value="InterPro"/>
</dbReference>
<dbReference type="Pfam" id="PF18911">
    <property type="entry name" value="PKD_4"/>
    <property type="match status" value="1"/>
</dbReference>
<evidence type="ECO:0000313" key="3">
    <source>
        <dbReference type="Proteomes" id="UP000317839"/>
    </source>
</evidence>
<dbReference type="InterPro" id="IPR035986">
    <property type="entry name" value="PKD_dom_sf"/>
</dbReference>
<dbReference type="SUPFAM" id="SSF55486">
    <property type="entry name" value="Metalloproteases ('zincins'), catalytic domain"/>
    <property type="match status" value="1"/>
</dbReference>
<dbReference type="Proteomes" id="UP000317839">
    <property type="component" value="Unassembled WGS sequence"/>
</dbReference>
<reference evidence="2 3" key="1">
    <citation type="submission" date="2019-06" db="EMBL/GenBank/DDBJ databases">
        <title>Draft genome of Aliikangiella marina GYP-15.</title>
        <authorList>
            <person name="Wang G."/>
        </authorList>
    </citation>
    <scope>NUCLEOTIDE SEQUENCE [LARGE SCALE GENOMIC DNA]</scope>
    <source>
        <strain evidence="2 3">GYP-15</strain>
    </source>
</reference>
<proteinExistence type="predicted"/>
<dbReference type="AlphaFoldDB" id="A0A545T308"/>
<accession>A0A545T308</accession>
<dbReference type="InterPro" id="IPR013783">
    <property type="entry name" value="Ig-like_fold"/>
</dbReference>
<evidence type="ECO:0000313" key="2">
    <source>
        <dbReference type="EMBL" id="TQV71607.1"/>
    </source>
</evidence>
<dbReference type="PROSITE" id="PS50093">
    <property type="entry name" value="PKD"/>
    <property type="match status" value="1"/>
</dbReference>
<feature type="domain" description="PKD" evidence="1">
    <location>
        <begin position="274"/>
        <end position="356"/>
    </location>
</feature>
<dbReference type="Pfam" id="PF13582">
    <property type="entry name" value="Reprolysin_3"/>
    <property type="match status" value="1"/>
</dbReference>
<dbReference type="EMBL" id="VIKR01000006">
    <property type="protein sequence ID" value="TQV71607.1"/>
    <property type="molecule type" value="Genomic_DNA"/>
</dbReference>
<organism evidence="2 3">
    <name type="scientific">Aliikangiella marina</name>
    <dbReference type="NCBI Taxonomy" id="1712262"/>
    <lineage>
        <taxon>Bacteria</taxon>
        <taxon>Pseudomonadati</taxon>
        <taxon>Pseudomonadota</taxon>
        <taxon>Gammaproteobacteria</taxon>
        <taxon>Oceanospirillales</taxon>
        <taxon>Pleioneaceae</taxon>
        <taxon>Aliikangiella</taxon>
    </lineage>
</organism>
<dbReference type="InterPro" id="IPR000601">
    <property type="entry name" value="PKD_dom"/>
</dbReference>
<dbReference type="CDD" id="cd00146">
    <property type="entry name" value="PKD"/>
    <property type="match status" value="1"/>
</dbReference>
<evidence type="ECO:0000259" key="1">
    <source>
        <dbReference type="PROSITE" id="PS50093"/>
    </source>
</evidence>
<dbReference type="InterPro" id="IPR022409">
    <property type="entry name" value="PKD/Chitinase_dom"/>
</dbReference>
<dbReference type="Gene3D" id="2.60.40.10">
    <property type="entry name" value="Immunoglobulins"/>
    <property type="match status" value="2"/>
</dbReference>
<keyword evidence="3" id="KW-1185">Reference proteome</keyword>
<comment type="caution">
    <text evidence="2">The sequence shown here is derived from an EMBL/GenBank/DDBJ whole genome shotgun (WGS) entry which is preliminary data.</text>
</comment>